<name>A0AAQ6ANS0_AMPOC</name>
<dbReference type="Gene3D" id="2.60.120.920">
    <property type="match status" value="1"/>
</dbReference>
<reference evidence="7" key="3">
    <citation type="submission" date="2025-09" db="UniProtKB">
        <authorList>
            <consortium name="Ensembl"/>
        </authorList>
    </citation>
    <scope>IDENTIFICATION</scope>
</reference>
<dbReference type="SUPFAM" id="SSF49899">
    <property type="entry name" value="Concanavalin A-like lectins/glucanases"/>
    <property type="match status" value="1"/>
</dbReference>
<dbReference type="Pfam" id="PF13765">
    <property type="entry name" value="PRY"/>
    <property type="match status" value="1"/>
</dbReference>
<evidence type="ECO:0000259" key="5">
    <source>
        <dbReference type="PROSITE" id="PS50089"/>
    </source>
</evidence>
<dbReference type="GO" id="GO:0005737">
    <property type="term" value="C:cytoplasm"/>
    <property type="evidence" value="ECO:0007669"/>
    <property type="project" value="UniProtKB-ARBA"/>
</dbReference>
<dbReference type="PROSITE" id="PS50089">
    <property type="entry name" value="ZF_RING_2"/>
    <property type="match status" value="1"/>
</dbReference>
<dbReference type="PROSITE" id="PS00518">
    <property type="entry name" value="ZF_RING_1"/>
    <property type="match status" value="1"/>
</dbReference>
<evidence type="ECO:0000256" key="3">
    <source>
        <dbReference type="ARBA" id="ARBA00022833"/>
    </source>
</evidence>
<keyword evidence="8" id="KW-1185">Reference proteome</keyword>
<dbReference type="AlphaFoldDB" id="A0AAQ6ANS0"/>
<protein>
    <recommendedName>
        <fullName evidence="9">RING-type domain-containing protein</fullName>
    </recommendedName>
</protein>
<evidence type="ECO:0008006" key="9">
    <source>
        <dbReference type="Google" id="ProtNLM"/>
    </source>
</evidence>
<dbReference type="InterPro" id="IPR003879">
    <property type="entry name" value="Butyrophylin_SPRY"/>
</dbReference>
<dbReference type="PRINTS" id="PR01407">
    <property type="entry name" value="BUTYPHLNCDUF"/>
</dbReference>
<dbReference type="InterPro" id="IPR013320">
    <property type="entry name" value="ConA-like_dom_sf"/>
</dbReference>
<dbReference type="SMART" id="SM00589">
    <property type="entry name" value="PRY"/>
    <property type="match status" value="1"/>
</dbReference>
<keyword evidence="2 4" id="KW-0863">Zinc-finger</keyword>
<evidence type="ECO:0000313" key="8">
    <source>
        <dbReference type="Proteomes" id="UP001501940"/>
    </source>
</evidence>
<dbReference type="InterPro" id="IPR051051">
    <property type="entry name" value="E3_ubiq-ligase_TRIM/RNF"/>
</dbReference>
<reference evidence="7 8" key="1">
    <citation type="submission" date="2022-01" db="EMBL/GenBank/DDBJ databases">
        <title>A chromosome-scale genome assembly of the false clownfish, Amphiprion ocellaris.</title>
        <authorList>
            <person name="Ryu T."/>
        </authorList>
    </citation>
    <scope>NUCLEOTIDE SEQUENCE [LARGE SCALE GENOMIC DNA]</scope>
</reference>
<evidence type="ECO:0000259" key="6">
    <source>
        <dbReference type="PROSITE" id="PS50188"/>
    </source>
</evidence>
<dbReference type="Pfam" id="PF15227">
    <property type="entry name" value="zf-C3HC4_4"/>
    <property type="match status" value="1"/>
</dbReference>
<dbReference type="InterPro" id="IPR001841">
    <property type="entry name" value="Znf_RING"/>
</dbReference>
<feature type="domain" description="B30.2/SPRY" evidence="6">
    <location>
        <begin position="190"/>
        <end position="376"/>
    </location>
</feature>
<evidence type="ECO:0000313" key="7">
    <source>
        <dbReference type="Ensembl" id="ENSAOCP00000078847.1"/>
    </source>
</evidence>
<dbReference type="PROSITE" id="PS50188">
    <property type="entry name" value="B302_SPRY"/>
    <property type="match status" value="1"/>
</dbReference>
<evidence type="ECO:0000256" key="2">
    <source>
        <dbReference type="ARBA" id="ARBA00022771"/>
    </source>
</evidence>
<dbReference type="InterPro" id="IPR013083">
    <property type="entry name" value="Znf_RING/FYVE/PHD"/>
</dbReference>
<dbReference type="Gene3D" id="3.30.40.10">
    <property type="entry name" value="Zinc/RING finger domain, C3HC4 (zinc finger)"/>
    <property type="match status" value="1"/>
</dbReference>
<reference evidence="7" key="2">
    <citation type="submission" date="2025-08" db="UniProtKB">
        <authorList>
            <consortium name="Ensembl"/>
        </authorList>
    </citation>
    <scope>IDENTIFICATION</scope>
</reference>
<dbReference type="InterPro" id="IPR006574">
    <property type="entry name" value="PRY"/>
</dbReference>
<dbReference type="InterPro" id="IPR043136">
    <property type="entry name" value="B30.2/SPRY_sf"/>
</dbReference>
<evidence type="ECO:0000256" key="4">
    <source>
        <dbReference type="PROSITE-ProRule" id="PRU00175"/>
    </source>
</evidence>
<accession>A0AAQ6ANS0</accession>
<dbReference type="PANTHER" id="PTHR25465">
    <property type="entry name" value="B-BOX DOMAIN CONTAINING"/>
    <property type="match status" value="1"/>
</dbReference>
<evidence type="ECO:0000256" key="1">
    <source>
        <dbReference type="ARBA" id="ARBA00022723"/>
    </source>
</evidence>
<proteinExistence type="predicted"/>
<organism evidence="7 8">
    <name type="scientific">Amphiprion ocellaris</name>
    <name type="common">Clown anemonefish</name>
    <dbReference type="NCBI Taxonomy" id="80972"/>
    <lineage>
        <taxon>Eukaryota</taxon>
        <taxon>Metazoa</taxon>
        <taxon>Chordata</taxon>
        <taxon>Craniata</taxon>
        <taxon>Vertebrata</taxon>
        <taxon>Euteleostomi</taxon>
        <taxon>Actinopterygii</taxon>
        <taxon>Neopterygii</taxon>
        <taxon>Teleostei</taxon>
        <taxon>Neoteleostei</taxon>
        <taxon>Acanthomorphata</taxon>
        <taxon>Ovalentaria</taxon>
        <taxon>Pomacentridae</taxon>
        <taxon>Amphiprion</taxon>
    </lineage>
</organism>
<keyword evidence="3" id="KW-0862">Zinc</keyword>
<dbReference type="GeneTree" id="ENSGT01150000286922"/>
<feature type="domain" description="RING-type" evidence="5">
    <location>
        <begin position="15"/>
        <end position="58"/>
    </location>
</feature>
<dbReference type="CDD" id="cd16040">
    <property type="entry name" value="SPRY_PRY_SNTX"/>
    <property type="match status" value="1"/>
</dbReference>
<sequence length="376" mass="43192">MAQKRVELDSEKLSCSICLDVLKDPVTTSCGHSYCMECIESHWDGEDQKRIYSCPQCRKFFKPRPDLEKNIVLAELVEDLKKTGLQAAAAGPEDVSCDFCIKRKMKALEVSRQNIQQRIQGREDDVILLQQEVEAINDSSTPSSSINIRPRMLFEDVTASVSEVNNKVQDILKNMWTNNPPRAINTEVLPPQPEPEPKTRAGFLKYSRDITLDPSTAHTLLALSEEDRKVTAVRQDQPYPDHPHRFTENRQVLSREFLTRRCYWEMDLRGMGAVVAVSYRNINRKLASKSEFGHSKKSWSLFCSRDNYIFLHKNKKKHLSSKIGVYLDHRAGLLSFYRVSETMTLLHRVQTTFTHPLHAGVQLVYYGSSAEFIKLR</sequence>
<dbReference type="Ensembl" id="ENSAOCT00000068498.1">
    <property type="protein sequence ID" value="ENSAOCP00000078847.1"/>
    <property type="gene ID" value="ENSAOCG00000029879.1"/>
</dbReference>
<dbReference type="InterPro" id="IPR017907">
    <property type="entry name" value="Znf_RING_CS"/>
</dbReference>
<dbReference type="PANTHER" id="PTHR25465:SF5">
    <property type="entry name" value="E3 UBIQUITIN_ISG15 LIGASE TRIM25-RELATED"/>
    <property type="match status" value="1"/>
</dbReference>
<dbReference type="SMART" id="SM00184">
    <property type="entry name" value="RING"/>
    <property type="match status" value="1"/>
</dbReference>
<dbReference type="SUPFAM" id="SSF57850">
    <property type="entry name" value="RING/U-box"/>
    <property type="match status" value="1"/>
</dbReference>
<dbReference type="Proteomes" id="UP001501940">
    <property type="component" value="Chromosome 24"/>
</dbReference>
<keyword evidence="1" id="KW-0479">Metal-binding</keyword>
<dbReference type="GO" id="GO:0008270">
    <property type="term" value="F:zinc ion binding"/>
    <property type="evidence" value="ECO:0007669"/>
    <property type="project" value="UniProtKB-KW"/>
</dbReference>
<dbReference type="InterPro" id="IPR001870">
    <property type="entry name" value="B30.2/SPRY"/>
</dbReference>